<sequence length="48" mass="5113">MSLLKSAVKYSAAKSVTDKAFGKGATSTLVAASLVKKSNDRGRKKRQK</sequence>
<evidence type="ECO:0000313" key="2">
    <source>
        <dbReference type="EMBL" id="EOW81107.1"/>
    </source>
</evidence>
<evidence type="ECO:0000313" key="3">
    <source>
        <dbReference type="Proteomes" id="UP000013750"/>
    </source>
</evidence>
<name>R2XG76_9ENTE</name>
<keyword evidence="4" id="KW-1185">Reference proteome</keyword>
<dbReference type="EMBL" id="ASWH01000001">
    <property type="protein sequence ID" value="EOW81107.1"/>
    <property type="molecule type" value="Genomic_DNA"/>
</dbReference>
<dbReference type="HOGENOM" id="CLU_202433_0_0_9"/>
<reference evidence="1 3" key="1">
    <citation type="submission" date="2013-02" db="EMBL/GenBank/DDBJ databases">
        <title>The Genome Sequence of Enterococcus gilvus ATCC BAA-350.</title>
        <authorList>
            <consortium name="The Broad Institute Genome Sequencing Platform"/>
            <consortium name="The Broad Institute Genome Sequencing Center for Infectious Disease"/>
            <person name="Earl A.M."/>
            <person name="Gilmore M.S."/>
            <person name="Lebreton F."/>
            <person name="Walker B."/>
            <person name="Young S.K."/>
            <person name="Zeng Q."/>
            <person name="Gargeya S."/>
            <person name="Fitzgerald M."/>
            <person name="Haas B."/>
            <person name="Abouelleil A."/>
            <person name="Alvarado L."/>
            <person name="Arachchi H.M."/>
            <person name="Berlin A.M."/>
            <person name="Chapman S.B."/>
            <person name="Dewar J."/>
            <person name="Goldberg J."/>
            <person name="Griggs A."/>
            <person name="Gujja S."/>
            <person name="Hansen M."/>
            <person name="Howarth C."/>
            <person name="Imamovic A."/>
            <person name="Larimer J."/>
            <person name="McCowan C."/>
            <person name="Murphy C."/>
            <person name="Neiman D."/>
            <person name="Pearson M."/>
            <person name="Priest M."/>
            <person name="Roberts A."/>
            <person name="Saif S."/>
            <person name="Shea T."/>
            <person name="Sisk P."/>
            <person name="Sykes S."/>
            <person name="Wortman J."/>
            <person name="Nusbaum C."/>
            <person name="Birren B."/>
        </authorList>
    </citation>
    <scope>NUCLEOTIDE SEQUENCE [LARGE SCALE GENOMIC DNA]</scope>
    <source>
        <strain evidence="1 3">ATCC BAA-350</strain>
    </source>
</reference>
<dbReference type="Proteomes" id="UP000013750">
    <property type="component" value="Unassembled WGS sequence"/>
</dbReference>
<gene>
    <name evidence="2" type="ORF">I592_00392</name>
    <name evidence="1" type="ORF">UKC_03570</name>
</gene>
<evidence type="ECO:0000313" key="4">
    <source>
        <dbReference type="Proteomes" id="UP000014160"/>
    </source>
</evidence>
<proteinExistence type="predicted"/>
<organism evidence="1 3">
    <name type="scientific">Enterococcus gilvus ATCC BAA-350</name>
    <dbReference type="NCBI Taxonomy" id="1158614"/>
    <lineage>
        <taxon>Bacteria</taxon>
        <taxon>Bacillati</taxon>
        <taxon>Bacillota</taxon>
        <taxon>Bacilli</taxon>
        <taxon>Lactobacillales</taxon>
        <taxon>Enterococcaceae</taxon>
        <taxon>Enterococcus</taxon>
    </lineage>
</organism>
<protein>
    <submittedName>
        <fullName evidence="1">Uncharacterized protein</fullName>
    </submittedName>
</protein>
<accession>R2XG76</accession>
<dbReference type="AlphaFoldDB" id="R2XG76"/>
<evidence type="ECO:0000313" key="1">
    <source>
        <dbReference type="EMBL" id="EOI53618.1"/>
    </source>
</evidence>
<reference evidence="2 4" key="2">
    <citation type="submission" date="2013-03" db="EMBL/GenBank/DDBJ databases">
        <title>The Genome Sequence of Enterococcus gilvus ATCC BAA-350 (PacBio/Illumina hybrid assembly).</title>
        <authorList>
            <consortium name="The Broad Institute Genomics Platform"/>
            <consortium name="The Broad Institute Genome Sequencing Center for Infectious Disease"/>
            <person name="Earl A."/>
            <person name="Russ C."/>
            <person name="Gilmore M."/>
            <person name="Surin D."/>
            <person name="Walker B."/>
            <person name="Young S."/>
            <person name="Zeng Q."/>
            <person name="Gargeya S."/>
            <person name="Fitzgerald M."/>
            <person name="Haas B."/>
            <person name="Abouelleil A."/>
            <person name="Allen A.W."/>
            <person name="Alvarado L."/>
            <person name="Arachchi H.M."/>
            <person name="Berlin A.M."/>
            <person name="Chapman S.B."/>
            <person name="Gainer-Dewar J."/>
            <person name="Goldberg J."/>
            <person name="Griggs A."/>
            <person name="Gujja S."/>
            <person name="Hansen M."/>
            <person name="Howarth C."/>
            <person name="Imamovic A."/>
            <person name="Ireland A."/>
            <person name="Larimer J."/>
            <person name="McCowan C."/>
            <person name="Murphy C."/>
            <person name="Pearson M."/>
            <person name="Poon T.W."/>
            <person name="Priest M."/>
            <person name="Roberts A."/>
            <person name="Saif S."/>
            <person name="Shea T."/>
            <person name="Sisk P."/>
            <person name="Sykes S."/>
            <person name="Wortman J."/>
            <person name="Nusbaum C."/>
            <person name="Birren B."/>
        </authorList>
    </citation>
    <scope>NUCLEOTIDE SEQUENCE [LARGE SCALE GENOMIC DNA]</scope>
    <source>
        <strain evidence="2 4">ATCC BAA-350</strain>
    </source>
</reference>
<dbReference type="Proteomes" id="UP000014160">
    <property type="component" value="Unassembled WGS sequence"/>
</dbReference>
<dbReference type="EMBL" id="AJDQ01000012">
    <property type="protein sequence ID" value="EOI53618.1"/>
    <property type="molecule type" value="Genomic_DNA"/>
</dbReference>
<dbReference type="PATRIC" id="fig|1158614.3.peg.3551"/>
<comment type="caution">
    <text evidence="1">The sequence shown here is derived from an EMBL/GenBank/DDBJ whole genome shotgun (WGS) entry which is preliminary data.</text>
</comment>
<dbReference type="RefSeq" id="WP_010781914.1">
    <property type="nucleotide sequence ID" value="NZ_ASWH01000001.1"/>
</dbReference>